<keyword evidence="1" id="KW-0489">Methyltransferase</keyword>
<reference evidence="1 2" key="1">
    <citation type="submission" date="2016-11" db="EMBL/GenBank/DDBJ databases">
        <authorList>
            <person name="Jaros S."/>
            <person name="Januszkiewicz K."/>
            <person name="Wedrychowicz H."/>
        </authorList>
    </citation>
    <scope>NUCLEOTIDE SEQUENCE [LARGE SCALE GENOMIC DNA]</scope>
    <source>
        <strain evidence="1 2">DSM 44523</strain>
    </source>
</reference>
<accession>A0A1M5BGT6</accession>
<dbReference type="Pfam" id="PF13489">
    <property type="entry name" value="Methyltransf_23"/>
    <property type="match status" value="1"/>
</dbReference>
<dbReference type="EMBL" id="FQVN01000003">
    <property type="protein sequence ID" value="SHF41580.1"/>
    <property type="molecule type" value="Genomic_DNA"/>
</dbReference>
<name>A0A1M5BGT6_STRHI</name>
<dbReference type="NCBIfam" id="NF010703">
    <property type="entry name" value="PRK14103.1"/>
    <property type="match status" value="1"/>
</dbReference>
<evidence type="ECO:0000313" key="1">
    <source>
        <dbReference type="EMBL" id="SHF41580.1"/>
    </source>
</evidence>
<dbReference type="PANTHER" id="PTHR43861">
    <property type="entry name" value="TRANS-ACONITATE 2-METHYLTRANSFERASE-RELATED"/>
    <property type="match status" value="1"/>
</dbReference>
<protein>
    <submittedName>
        <fullName evidence="1">Trans-aconitate 2-methyltransferase</fullName>
    </submittedName>
</protein>
<dbReference type="CDD" id="cd02440">
    <property type="entry name" value="AdoMet_MTases"/>
    <property type="match status" value="1"/>
</dbReference>
<sequence>MWDPDVYLTFADYRGRPFHDLVARVAAKDPRRVVDLGCGAGNLTRLLIERFPTAVVEAFDSSPEMVAKARAHGVDARVADVRDWTPEPDTDVVVTSAVLQWVPEHVELIRRWLAALPSGAWFAMQVPGNFRAPSHHALVELADAEHWRGELDGVHLLRPGCVLDPTGYAQVFAESGCEVDAWETTYAHQLAGEDPVLEWVSGTALRPVRARLGGGERWERFRAELAPRLRAAYPRQADGITWVPFRRVFAVAHKR</sequence>
<keyword evidence="1" id="KW-0808">Transferase</keyword>
<dbReference type="Gene3D" id="1.10.150.290">
    <property type="entry name" value="S-adenosyl-L-methionine-dependent methyltransferases"/>
    <property type="match status" value="1"/>
</dbReference>
<gene>
    <name evidence="1" type="ORF">SAMN05444320_103562</name>
</gene>
<dbReference type="GO" id="GO:0030798">
    <property type="term" value="F:trans-aconitate 2-methyltransferase activity"/>
    <property type="evidence" value="ECO:0007669"/>
    <property type="project" value="InterPro"/>
</dbReference>
<dbReference type="AlphaFoldDB" id="A0A1M5BGT6"/>
<dbReference type="GO" id="GO:0032259">
    <property type="term" value="P:methylation"/>
    <property type="evidence" value="ECO:0007669"/>
    <property type="project" value="UniProtKB-KW"/>
</dbReference>
<dbReference type="OrthoDB" id="9795085at2"/>
<dbReference type="PANTHER" id="PTHR43861:SF1">
    <property type="entry name" value="TRANS-ACONITATE 2-METHYLTRANSFERASE"/>
    <property type="match status" value="1"/>
</dbReference>
<dbReference type="InterPro" id="IPR029063">
    <property type="entry name" value="SAM-dependent_MTases_sf"/>
</dbReference>
<proteinExistence type="predicted"/>
<dbReference type="InterPro" id="IPR023149">
    <property type="entry name" value="Trans_acon_MeTrfase_C"/>
</dbReference>
<dbReference type="Proteomes" id="UP000184501">
    <property type="component" value="Unassembled WGS sequence"/>
</dbReference>
<dbReference type="Gene3D" id="3.40.50.150">
    <property type="entry name" value="Vaccinia Virus protein VP39"/>
    <property type="match status" value="1"/>
</dbReference>
<evidence type="ECO:0000313" key="2">
    <source>
        <dbReference type="Proteomes" id="UP000184501"/>
    </source>
</evidence>
<dbReference type="RefSeq" id="WP_073482139.1">
    <property type="nucleotide sequence ID" value="NZ_FQVN01000003.1"/>
</dbReference>
<organism evidence="1 2">
    <name type="scientific">Streptoalloteichus hindustanus</name>
    <dbReference type="NCBI Taxonomy" id="2017"/>
    <lineage>
        <taxon>Bacteria</taxon>
        <taxon>Bacillati</taxon>
        <taxon>Actinomycetota</taxon>
        <taxon>Actinomycetes</taxon>
        <taxon>Pseudonocardiales</taxon>
        <taxon>Pseudonocardiaceae</taxon>
        <taxon>Streptoalloteichus</taxon>
    </lineage>
</organism>
<keyword evidence="2" id="KW-1185">Reference proteome</keyword>
<dbReference type="SUPFAM" id="SSF53335">
    <property type="entry name" value="S-adenosyl-L-methionine-dependent methyltransferases"/>
    <property type="match status" value="1"/>
</dbReference>
<dbReference type="STRING" id="2017.SAMN05444320_103562"/>